<dbReference type="GO" id="GO:0003844">
    <property type="term" value="F:1,4-alpha-glucan branching enzyme activity"/>
    <property type="evidence" value="ECO:0007669"/>
    <property type="project" value="InterPro"/>
</dbReference>
<evidence type="ECO:0000256" key="5">
    <source>
        <dbReference type="RuleBase" id="RU361196"/>
    </source>
</evidence>
<reference evidence="9 10" key="1">
    <citation type="journal article" date="2019" name="Front. Microbiol.">
        <title>Thermoanaerosceptrum fracticalcis gen. nov. sp. nov., a Novel Fumarate-Fermenting Microorganism From a Deep Fractured Carbonate Aquifer of the US Great Basin.</title>
        <authorList>
            <person name="Hamilton-Brehm S.D."/>
            <person name="Stewart L.E."/>
            <person name="Zavarin M."/>
            <person name="Caldwell M."/>
            <person name="Lawson P.A."/>
            <person name="Onstott T.C."/>
            <person name="Grzymski J."/>
            <person name="Neveux I."/>
            <person name="Lollar B.S."/>
            <person name="Russell C.E."/>
            <person name="Moser D.P."/>
        </authorList>
    </citation>
    <scope>NUCLEOTIDE SEQUENCE [LARGE SCALE GENOMIC DNA]</scope>
    <source>
        <strain evidence="9 10">DRI-13</strain>
    </source>
</reference>
<dbReference type="InterPro" id="IPR015293">
    <property type="entry name" value="BE_C"/>
</dbReference>
<keyword evidence="2 5" id="KW-0119">Carbohydrate metabolism</keyword>
<feature type="domain" description="Glycoside hydrolase family 57 N-terminal" evidence="7">
    <location>
        <begin position="8"/>
        <end position="394"/>
    </location>
</feature>
<dbReference type="Pfam" id="PF03065">
    <property type="entry name" value="Glyco_hydro_57"/>
    <property type="match status" value="1"/>
</dbReference>
<dbReference type="GO" id="GO:0005576">
    <property type="term" value="C:extracellular region"/>
    <property type="evidence" value="ECO:0007669"/>
    <property type="project" value="TreeGrafter"/>
</dbReference>
<proteinExistence type="inferred from homology"/>
<dbReference type="InterPro" id="IPR011330">
    <property type="entry name" value="Glyco_hydro/deAcase_b/a-brl"/>
</dbReference>
<keyword evidence="6" id="KW-0175">Coiled coil</keyword>
<dbReference type="InterPro" id="IPR027291">
    <property type="entry name" value="Glyco_hydro_38_N_sf"/>
</dbReference>
<evidence type="ECO:0000256" key="6">
    <source>
        <dbReference type="SAM" id="Coils"/>
    </source>
</evidence>
<evidence type="ECO:0000256" key="4">
    <source>
        <dbReference type="PIRSR" id="PIRSR640042-2"/>
    </source>
</evidence>
<dbReference type="Gene3D" id="1.20.1430.10">
    <property type="entry name" value="Families 57/38 glycoside transferase, middle domain"/>
    <property type="match status" value="1"/>
</dbReference>
<dbReference type="EMBL" id="CP045798">
    <property type="protein sequence ID" value="QNB45008.1"/>
    <property type="molecule type" value="Genomic_DNA"/>
</dbReference>
<keyword evidence="10" id="KW-1185">Reference proteome</keyword>
<dbReference type="InterPro" id="IPR037090">
    <property type="entry name" value="57_glycoside_trans_central"/>
</dbReference>
<feature type="active site" description="Nucleophile" evidence="3">
    <location>
        <position position="187"/>
    </location>
</feature>
<dbReference type="SUPFAM" id="SSF88688">
    <property type="entry name" value="Families 57/38 glycoside transferase middle domain"/>
    <property type="match status" value="1"/>
</dbReference>
<feature type="coiled-coil region" evidence="6">
    <location>
        <begin position="72"/>
        <end position="100"/>
    </location>
</feature>
<feature type="binding site" evidence="4">
    <location>
        <position position="402"/>
    </location>
    <ligand>
        <name>substrate</name>
    </ligand>
</feature>
<dbReference type="RefSeq" id="WP_034424618.1">
    <property type="nucleotide sequence ID" value="NZ_CP045798.1"/>
</dbReference>
<comment type="similarity">
    <text evidence="1 5">Belongs to the glycosyl hydrolase 57 family.</text>
</comment>
<dbReference type="PANTHER" id="PTHR41695:SF1">
    <property type="entry name" value="1,4-ALPHA-GLUCAN BRANCHING ENZYME TK1436"/>
    <property type="match status" value="1"/>
</dbReference>
<evidence type="ECO:0000259" key="7">
    <source>
        <dbReference type="Pfam" id="PF03065"/>
    </source>
</evidence>
<evidence type="ECO:0000256" key="2">
    <source>
        <dbReference type="ARBA" id="ARBA00023277"/>
    </source>
</evidence>
<evidence type="ECO:0000259" key="8">
    <source>
        <dbReference type="Pfam" id="PF09210"/>
    </source>
</evidence>
<evidence type="ECO:0000313" key="10">
    <source>
        <dbReference type="Proteomes" id="UP000515847"/>
    </source>
</evidence>
<dbReference type="SUPFAM" id="SSF88713">
    <property type="entry name" value="Glycoside hydrolase/deacetylase"/>
    <property type="match status" value="1"/>
</dbReference>
<name>A0A7G6DYV4_THEFR</name>
<dbReference type="Proteomes" id="UP000515847">
    <property type="component" value="Chromosome"/>
</dbReference>
<feature type="binding site" evidence="4">
    <location>
        <position position="239"/>
    </location>
    <ligand>
        <name>substrate</name>
    </ligand>
</feature>
<dbReference type="KEGG" id="tfr:BR63_00925"/>
<evidence type="ECO:0000256" key="1">
    <source>
        <dbReference type="ARBA" id="ARBA00006821"/>
    </source>
</evidence>
<dbReference type="Pfam" id="PF09210">
    <property type="entry name" value="BE_C"/>
    <property type="match status" value="1"/>
</dbReference>
<dbReference type="InterPro" id="IPR004300">
    <property type="entry name" value="Glyco_hydro_57_N"/>
</dbReference>
<dbReference type="InterPro" id="IPR028995">
    <property type="entry name" value="Glyco_hydro_57/38_cen_sf"/>
</dbReference>
<dbReference type="CDD" id="cd10792">
    <property type="entry name" value="GH57N_AmyC_like"/>
    <property type="match status" value="1"/>
</dbReference>
<dbReference type="PANTHER" id="PTHR41695">
    <property type="entry name" value="1,4-ALPHA-GLUCAN BRANCHING ENZYME RV3031-RELATED"/>
    <property type="match status" value="1"/>
</dbReference>
<dbReference type="Gene3D" id="3.20.110.10">
    <property type="entry name" value="Glycoside hydrolase 38, N terminal domain"/>
    <property type="match status" value="1"/>
</dbReference>
<dbReference type="GO" id="GO:0030979">
    <property type="term" value="P:alpha-glucan biosynthetic process"/>
    <property type="evidence" value="ECO:0007669"/>
    <property type="project" value="InterPro"/>
</dbReference>
<protein>
    <submittedName>
        <fullName evidence="9">DUF1957 domain-containing protein</fullName>
    </submittedName>
</protein>
<accession>A0A7G6DYV4</accession>
<dbReference type="OrthoDB" id="9803279at2"/>
<dbReference type="InterPro" id="IPR040042">
    <property type="entry name" value="Branching_enz_MT3115-like"/>
</dbReference>
<organism evidence="9 10">
    <name type="scientific">Thermanaerosceptrum fracticalcis</name>
    <dbReference type="NCBI Taxonomy" id="1712410"/>
    <lineage>
        <taxon>Bacteria</taxon>
        <taxon>Bacillati</taxon>
        <taxon>Bacillota</taxon>
        <taxon>Clostridia</taxon>
        <taxon>Eubacteriales</taxon>
        <taxon>Peptococcaceae</taxon>
        <taxon>Thermanaerosceptrum</taxon>
    </lineage>
</organism>
<feature type="binding site" evidence="4">
    <location>
        <position position="462"/>
    </location>
    <ligand>
        <name>substrate</name>
    </ligand>
</feature>
<gene>
    <name evidence="9" type="ORF">BR63_00925</name>
</gene>
<feature type="domain" description="1,4-alpha-glucan branching enzyme C-terminal" evidence="8">
    <location>
        <begin position="422"/>
        <end position="522"/>
    </location>
</feature>
<feature type="active site" description="Proton donor" evidence="3">
    <location>
        <position position="348"/>
    </location>
</feature>
<feature type="binding site" evidence="4">
    <location>
        <position position="256"/>
    </location>
    <ligand>
        <name>substrate</name>
    </ligand>
</feature>
<sequence>MPQGYLLLLLHAHLPFIRHPEHEDFLEERWFFEATLETYLPLLEMLENLHRDGVDFSLTLSFSPTLLTMFSDELLQQRLQRHLEKLLELTEKEIKRTKERPENALAHMYRERISGLYHYYLDRCRKNPLLVLQHLLSTGKVELITCAATHGFLPFMRREAAEAQIATAVSTFQQYFGQTPPGLWLPECAYYPGIENILDKYRLKYFFVDTHGLLYGNPAPCWGVYSPVQCPNGVAVFGRDPESSKQVWSKEEGYPGDFTYREYYRDIGWDLPLDYIRPYIHPDGIRLNTGIKYHRITGKTNDKELYDPWAAREKAALHAGNFMFNRQKQVEYLSSFMDRAPVIVAPYDAELFGHWWFEGPIWLEILLRKIHYDQETLKTITPSRYLSLYPESQVIQPSFSTWGDKGYYEFWLNGSNDWIYRHLHKAANYMVELATSLPNTEGILQRALQQAARELLLAQASDWAFIMTANTTINYARKRTQDHLGRFFKLYHDIKNNTLDPTWLQAIASKDNIFPEIDYGLYRQQNINDSRVVSHL</sequence>
<dbReference type="AlphaFoldDB" id="A0A7G6DYV4"/>
<evidence type="ECO:0000256" key="3">
    <source>
        <dbReference type="PIRSR" id="PIRSR640042-1"/>
    </source>
</evidence>
<evidence type="ECO:0000313" key="9">
    <source>
        <dbReference type="EMBL" id="QNB45008.1"/>
    </source>
</evidence>